<dbReference type="HOGENOM" id="CLU_3373599_0_0_9"/>
<gene>
    <name evidence="1" type="ORF">WOU_00119</name>
</gene>
<reference evidence="1 2" key="1">
    <citation type="submission" date="2013-02" db="EMBL/GenBank/DDBJ databases">
        <title>The Genome Sequence of Enterococcus faecalis ATCC_6055.</title>
        <authorList>
            <consortium name="The Broad Institute Genome Sequencing Platform"/>
            <consortium name="The Broad Institute Genome Sequencing Center for Infectious Disease"/>
            <person name="Earl A.M."/>
            <person name="Gilmore M.S."/>
            <person name="Lebreton F."/>
            <person name="Walker B."/>
            <person name="Young S.K."/>
            <person name="Zeng Q."/>
            <person name="Gargeya S."/>
            <person name="Fitzgerald M."/>
            <person name="Haas B."/>
            <person name="Abouelleil A."/>
            <person name="Alvarado L."/>
            <person name="Arachchi H.M."/>
            <person name="Berlin A.M."/>
            <person name="Chapman S.B."/>
            <person name="Dewar J."/>
            <person name="Goldberg J."/>
            <person name="Griggs A."/>
            <person name="Gujja S."/>
            <person name="Hansen M."/>
            <person name="Howarth C."/>
            <person name="Imamovic A."/>
            <person name="Larimer J."/>
            <person name="McCowan C."/>
            <person name="Murphy C."/>
            <person name="Neiman D."/>
            <person name="Pearson M."/>
            <person name="Priest M."/>
            <person name="Roberts A."/>
            <person name="Saif S."/>
            <person name="Shea T."/>
            <person name="Sisk P."/>
            <person name="Sykes S."/>
            <person name="Wortman J."/>
            <person name="Nusbaum C."/>
            <person name="Birren B."/>
        </authorList>
    </citation>
    <scope>NUCLEOTIDE SEQUENCE [LARGE SCALE GENOMIC DNA]</scope>
    <source>
        <strain evidence="1 2">ATCC 6055</strain>
    </source>
</reference>
<name>R3IHT6_ENTFL</name>
<evidence type="ECO:0000313" key="1">
    <source>
        <dbReference type="EMBL" id="EOK17263.1"/>
    </source>
</evidence>
<dbReference type="EMBL" id="ASDZ01000002">
    <property type="protein sequence ID" value="EOK17263.1"/>
    <property type="molecule type" value="Genomic_DNA"/>
</dbReference>
<protein>
    <submittedName>
        <fullName evidence="1">Uncharacterized protein</fullName>
    </submittedName>
</protein>
<organism evidence="1 2">
    <name type="scientific">Enterococcus faecalis ATCC 6055</name>
    <dbReference type="NCBI Taxonomy" id="1169311"/>
    <lineage>
        <taxon>Bacteria</taxon>
        <taxon>Bacillati</taxon>
        <taxon>Bacillota</taxon>
        <taxon>Bacilli</taxon>
        <taxon>Lactobacillales</taxon>
        <taxon>Enterococcaceae</taxon>
        <taxon>Enterococcus</taxon>
    </lineage>
</organism>
<dbReference type="AlphaFoldDB" id="R3IHT6"/>
<accession>R3IHT6</accession>
<evidence type="ECO:0000313" key="2">
    <source>
        <dbReference type="Proteomes" id="UP000013638"/>
    </source>
</evidence>
<proteinExistence type="predicted"/>
<dbReference type="Proteomes" id="UP000013638">
    <property type="component" value="Unassembled WGS sequence"/>
</dbReference>
<sequence>MDQNRILSDKVYGVQKDKINTKLEGTDFIVIDDI</sequence>
<comment type="caution">
    <text evidence="1">The sequence shown here is derived from an EMBL/GenBank/DDBJ whole genome shotgun (WGS) entry which is preliminary data.</text>
</comment>